<dbReference type="InterPro" id="IPR050377">
    <property type="entry name" value="Radical_SAM_PqqE_MftC-like"/>
</dbReference>
<dbReference type="CDD" id="cd21109">
    <property type="entry name" value="SPASM"/>
    <property type="match status" value="1"/>
</dbReference>
<dbReference type="Proteomes" id="UP000321721">
    <property type="component" value="Unassembled WGS sequence"/>
</dbReference>
<keyword evidence="3" id="KW-0479">Metal-binding</keyword>
<dbReference type="InterPro" id="IPR013785">
    <property type="entry name" value="Aldolase_TIM"/>
</dbReference>
<dbReference type="RefSeq" id="WP_147101682.1">
    <property type="nucleotide sequence ID" value="NZ_VOOS01000005.1"/>
</dbReference>
<evidence type="ECO:0000313" key="7">
    <source>
        <dbReference type="EMBL" id="TXB64368.1"/>
    </source>
</evidence>
<dbReference type="EMBL" id="VOOS01000005">
    <property type="protein sequence ID" value="TXB64368.1"/>
    <property type="molecule type" value="Genomic_DNA"/>
</dbReference>
<evidence type="ECO:0000256" key="5">
    <source>
        <dbReference type="ARBA" id="ARBA00023014"/>
    </source>
</evidence>
<dbReference type="InterPro" id="IPR007197">
    <property type="entry name" value="rSAM"/>
</dbReference>
<dbReference type="Gene3D" id="3.20.20.70">
    <property type="entry name" value="Aldolase class I"/>
    <property type="match status" value="1"/>
</dbReference>
<dbReference type="SFLD" id="SFLDS00029">
    <property type="entry name" value="Radical_SAM"/>
    <property type="match status" value="1"/>
</dbReference>
<dbReference type="PANTHER" id="PTHR11228">
    <property type="entry name" value="RADICAL SAM DOMAIN PROTEIN"/>
    <property type="match status" value="1"/>
</dbReference>
<protein>
    <submittedName>
        <fullName evidence="7">Radical SAM protein</fullName>
    </submittedName>
</protein>
<dbReference type="GO" id="GO:0051536">
    <property type="term" value="F:iron-sulfur cluster binding"/>
    <property type="evidence" value="ECO:0007669"/>
    <property type="project" value="UniProtKB-KW"/>
</dbReference>
<dbReference type="SUPFAM" id="SSF102114">
    <property type="entry name" value="Radical SAM enzymes"/>
    <property type="match status" value="1"/>
</dbReference>
<keyword evidence="8" id="KW-1185">Reference proteome</keyword>
<dbReference type="PROSITE" id="PS51918">
    <property type="entry name" value="RADICAL_SAM"/>
    <property type="match status" value="1"/>
</dbReference>
<dbReference type="SFLD" id="SFLDG01067">
    <property type="entry name" value="SPASM/twitch_domain_containing"/>
    <property type="match status" value="1"/>
</dbReference>
<reference evidence="7 8" key="1">
    <citation type="submission" date="2019-08" db="EMBL/GenBank/DDBJ databases">
        <title>Genome of Vicingus serpentipes NCIMB 15042.</title>
        <authorList>
            <person name="Bowman J.P."/>
        </authorList>
    </citation>
    <scope>NUCLEOTIDE SEQUENCE [LARGE SCALE GENOMIC DNA]</scope>
    <source>
        <strain evidence="7 8">NCIMB 15042</strain>
    </source>
</reference>
<dbReference type="InterPro" id="IPR058240">
    <property type="entry name" value="rSAM_sf"/>
</dbReference>
<dbReference type="Pfam" id="PF04055">
    <property type="entry name" value="Radical_SAM"/>
    <property type="match status" value="1"/>
</dbReference>
<dbReference type="Pfam" id="PF13186">
    <property type="entry name" value="SPASM"/>
    <property type="match status" value="1"/>
</dbReference>
<proteinExistence type="predicted"/>
<accession>A0A5C6RPY7</accession>
<evidence type="ECO:0000256" key="2">
    <source>
        <dbReference type="ARBA" id="ARBA00022691"/>
    </source>
</evidence>
<dbReference type="OrthoDB" id="3199616at2"/>
<evidence type="ECO:0000259" key="6">
    <source>
        <dbReference type="PROSITE" id="PS51918"/>
    </source>
</evidence>
<evidence type="ECO:0000256" key="1">
    <source>
        <dbReference type="ARBA" id="ARBA00001966"/>
    </source>
</evidence>
<dbReference type="InterPro" id="IPR023885">
    <property type="entry name" value="4Fe4S-binding_SPASM_dom"/>
</dbReference>
<dbReference type="PANTHER" id="PTHR11228:SF7">
    <property type="entry name" value="PQQA PEPTIDE CYCLASE"/>
    <property type="match status" value="1"/>
</dbReference>
<comment type="caution">
    <text evidence="7">The sequence shown here is derived from an EMBL/GenBank/DDBJ whole genome shotgun (WGS) entry which is preliminary data.</text>
</comment>
<feature type="domain" description="Radical SAM core" evidence="6">
    <location>
        <begin position="21"/>
        <end position="245"/>
    </location>
</feature>
<sequence>MYGLKDYVSRAKKFANNKSNIGPRKLATLMIYATDLCDSRCKHCNIWAKRPVKYLSFEKIKEIMKSKAISKDTAIGLEGGEFLLHPEALQIMEWFTKNHPNFDLLSNCLKPDNLIEAVKKFPPKRLYISLDGDVETYKHMRGKDGYDRVIKVIQSLKDVVPISTMFTLSPYNNFDDMRHVAEVCKREGVDMRVGVYNDMSFFDTDDKAHETGIATKTAEKQVPNYVDGDTALEVKEEIHRPLSTDLKDEHFKDKIPAIIKEFKENYDFLVLYDEWRKGDLKMSCNSIIDSLSILPNGDVPLCQNLDVKIGNLFERSLDEIINDKETQKTQKHYQHNCNGCWVNFHRKYDVVLHRMFEKYFGKGITGKMFGNYQWEADKKTTYKEYMKRADEIVLK</sequence>
<gene>
    <name evidence="7" type="ORF">FRY74_11290</name>
</gene>
<dbReference type="CDD" id="cd01335">
    <property type="entry name" value="Radical_SAM"/>
    <property type="match status" value="1"/>
</dbReference>
<dbReference type="GO" id="GO:0046872">
    <property type="term" value="F:metal ion binding"/>
    <property type="evidence" value="ECO:0007669"/>
    <property type="project" value="UniProtKB-KW"/>
</dbReference>
<comment type="cofactor">
    <cofactor evidence="1">
        <name>[4Fe-4S] cluster</name>
        <dbReference type="ChEBI" id="CHEBI:49883"/>
    </cofactor>
</comment>
<keyword evidence="5" id="KW-0411">Iron-sulfur</keyword>
<keyword evidence="4" id="KW-0408">Iron</keyword>
<organism evidence="7 8">
    <name type="scientific">Vicingus serpentipes</name>
    <dbReference type="NCBI Taxonomy" id="1926625"/>
    <lineage>
        <taxon>Bacteria</taxon>
        <taxon>Pseudomonadati</taxon>
        <taxon>Bacteroidota</taxon>
        <taxon>Flavobacteriia</taxon>
        <taxon>Flavobacteriales</taxon>
        <taxon>Vicingaceae</taxon>
        <taxon>Vicingus</taxon>
    </lineage>
</organism>
<evidence type="ECO:0000313" key="8">
    <source>
        <dbReference type="Proteomes" id="UP000321721"/>
    </source>
</evidence>
<name>A0A5C6RPY7_9FLAO</name>
<evidence type="ECO:0000256" key="4">
    <source>
        <dbReference type="ARBA" id="ARBA00023004"/>
    </source>
</evidence>
<keyword evidence="2" id="KW-0949">S-adenosyl-L-methionine</keyword>
<dbReference type="GO" id="GO:0003824">
    <property type="term" value="F:catalytic activity"/>
    <property type="evidence" value="ECO:0007669"/>
    <property type="project" value="InterPro"/>
</dbReference>
<evidence type="ECO:0000256" key="3">
    <source>
        <dbReference type="ARBA" id="ARBA00022723"/>
    </source>
</evidence>
<dbReference type="AlphaFoldDB" id="A0A5C6RPY7"/>